<keyword evidence="4" id="KW-0175">Coiled coil</keyword>
<dbReference type="PANTHER" id="PTHR18956">
    <property type="entry name" value="HYALURONAN MEDIATED MOTILITY RECEPTOR"/>
    <property type="match status" value="1"/>
</dbReference>
<evidence type="ECO:0000313" key="8">
    <source>
        <dbReference type="RefSeq" id="XP_017783900.1"/>
    </source>
</evidence>
<dbReference type="GeneID" id="108567763"/>
<feature type="coiled-coil region" evidence="4">
    <location>
        <begin position="111"/>
        <end position="281"/>
    </location>
</feature>
<keyword evidence="7" id="KW-1185">Reference proteome</keyword>
<dbReference type="InterPro" id="IPR026203">
    <property type="entry name" value="IHABP"/>
</dbReference>
<evidence type="ECO:0000313" key="7">
    <source>
        <dbReference type="Proteomes" id="UP000695000"/>
    </source>
</evidence>
<keyword evidence="2" id="KW-0963">Cytoplasm</keyword>
<evidence type="ECO:0000256" key="5">
    <source>
        <dbReference type="SAM" id="MobiDB-lite"/>
    </source>
</evidence>
<reference evidence="8" key="1">
    <citation type="submission" date="2025-08" db="UniProtKB">
        <authorList>
            <consortium name="RefSeq"/>
        </authorList>
    </citation>
    <scope>IDENTIFICATION</scope>
    <source>
        <tissue evidence="8">Whole Larva</tissue>
    </source>
</reference>
<evidence type="ECO:0000256" key="3">
    <source>
        <dbReference type="ARBA" id="ARBA00023212"/>
    </source>
</evidence>
<evidence type="ECO:0000256" key="4">
    <source>
        <dbReference type="SAM" id="Coils"/>
    </source>
</evidence>
<accession>A0ABM1NAQ0</accession>
<keyword evidence="3" id="KW-0206">Cytoskeleton</keyword>
<dbReference type="RefSeq" id="XP_017783900.1">
    <property type="nucleotide sequence ID" value="XM_017928411.1"/>
</dbReference>
<feature type="compositionally biased region" description="Polar residues" evidence="5">
    <location>
        <begin position="862"/>
        <end position="874"/>
    </location>
</feature>
<feature type="coiled-coil region" evidence="4">
    <location>
        <begin position="568"/>
        <end position="689"/>
    </location>
</feature>
<evidence type="ECO:0000256" key="2">
    <source>
        <dbReference type="ARBA" id="ARBA00022490"/>
    </source>
</evidence>
<protein>
    <submittedName>
        <fullName evidence="8">Hyaluronan mediated motility receptor-like</fullName>
    </submittedName>
</protein>
<feature type="coiled-coil region" evidence="4">
    <location>
        <begin position="420"/>
        <end position="447"/>
    </location>
</feature>
<gene>
    <name evidence="8" type="primary">LOC108567763</name>
</gene>
<evidence type="ECO:0000256" key="1">
    <source>
        <dbReference type="ARBA" id="ARBA00004186"/>
    </source>
</evidence>
<evidence type="ECO:0000259" key="6">
    <source>
        <dbReference type="Pfam" id="PF15908"/>
    </source>
</evidence>
<dbReference type="Proteomes" id="UP000695000">
    <property type="component" value="Unplaced"/>
</dbReference>
<dbReference type="PANTHER" id="PTHR18956:SF6">
    <property type="entry name" value="HYALURONAN MEDIATED MOTILITY RECEPTOR"/>
    <property type="match status" value="1"/>
</dbReference>
<dbReference type="InterPro" id="IPR031794">
    <property type="entry name" value="HMMR_C"/>
</dbReference>
<dbReference type="Pfam" id="PF15908">
    <property type="entry name" value="HMMR_C"/>
    <property type="match status" value="1"/>
</dbReference>
<organism evidence="7 8">
    <name type="scientific">Nicrophorus vespilloides</name>
    <name type="common">Boreal carrion beetle</name>
    <dbReference type="NCBI Taxonomy" id="110193"/>
    <lineage>
        <taxon>Eukaryota</taxon>
        <taxon>Metazoa</taxon>
        <taxon>Ecdysozoa</taxon>
        <taxon>Arthropoda</taxon>
        <taxon>Hexapoda</taxon>
        <taxon>Insecta</taxon>
        <taxon>Pterygota</taxon>
        <taxon>Neoptera</taxon>
        <taxon>Endopterygota</taxon>
        <taxon>Coleoptera</taxon>
        <taxon>Polyphaga</taxon>
        <taxon>Staphyliniformia</taxon>
        <taxon>Silphidae</taxon>
        <taxon>Nicrophorinae</taxon>
        <taxon>Nicrophorus</taxon>
    </lineage>
</organism>
<sequence length="885" mass="103960">MSFSRAKLTRFNEKLPCTPSPADYNVKIGNKTAGAVIPKTERFPDIKSPLVSESGSIKSMNSTPCFRTPTLPKKKKSIFASFSARKTKPTDLFKKKDEPEIEALKEKIVECKNKDQSIKDLTEQIEEMKELMCCLKRQKIELVDDCNRFKETATELKEEQRMVLERIYLEHDQEILDLKNKIQKSEVKFLRLQEEERLLNEQKEKLIQDTKESLNKHKTLYEETLEKLNEEIKSKEAAVAEADKIKTELVESIEKLERSHASELEKIKRAHKEEMMQLEFEMLKTVTEMQSTLDKEINCNKEKIVHLEEHKKKEIDTLQINFKEEKEQIFNDNYAKLKQIQEDNQEAIVLAEMQLQEKLKDVELSWKIKLEEQMKESEAILKECQAISEYNIIQCELEKKSIKLELDAKLEELGHLVKENADLEISCKDLELKVRDYEKTITTYNEDIKYVEQIGNDLRACRKDLQDSINQKKMFEISISKSHEAIETLKKRLLNSDRDVEQLTAELEVCELSKLETEGKCNQLAEELNVVVKLNEDLEYKHEQTVKENQEQILNIHNQLMERIDYYKEKLENEVHILTDNIKDKQMALDDAMEQLHDQQAANIKSSELLGCAQINLEELEVERDMLQDQIKNRENECEAANAENKDLNRKLNKVLEDCENMKKRVEDYEEKIDEIQKLMKIIAQLNDKNEYYVKYCDYYKMKCSDYENEVGELQCINKKYIEQSGKYDCLLQKYETLQNENNALQNKISEQSDLIGPFRDQLESYELEHRELLNQKSEAELEAKNIGMKYAQLLGNQNHREKIKHLNKLQAQNYTLNESNKEMEIKMKSQARMIEKLKRDLADLTKSPRKTKIHGTDKENLNSPNRTLNSSRIESPGGPLRERN</sequence>
<feature type="domain" description="Hyaluronan-mediated motility receptor C-terminal" evidence="6">
    <location>
        <begin position="734"/>
        <end position="847"/>
    </location>
</feature>
<feature type="region of interest" description="Disordered" evidence="5">
    <location>
        <begin position="841"/>
        <end position="885"/>
    </location>
</feature>
<feature type="coiled-coil region" evidence="4">
    <location>
        <begin position="728"/>
        <end position="783"/>
    </location>
</feature>
<name>A0ABM1NAQ0_NICVS</name>
<comment type="subcellular location">
    <subcellularLocation>
        <location evidence="1">Cytoplasm</location>
        <location evidence="1">Cytoskeleton</location>
        <location evidence="1">Spindle</location>
    </subcellularLocation>
</comment>
<proteinExistence type="predicted"/>